<name>A0ACC6A8J9_9BACI</name>
<evidence type="ECO:0000313" key="1">
    <source>
        <dbReference type="EMBL" id="MCM3736905.1"/>
    </source>
</evidence>
<proteinExistence type="predicted"/>
<evidence type="ECO:0000313" key="2">
    <source>
        <dbReference type="Proteomes" id="UP001202289"/>
    </source>
</evidence>
<dbReference type="EMBL" id="JAMBOP010000016">
    <property type="protein sequence ID" value="MCM3736905.1"/>
    <property type="molecule type" value="Genomic_DNA"/>
</dbReference>
<gene>
    <name evidence="1" type="ORF">M3215_14020</name>
</gene>
<keyword evidence="2" id="KW-1185">Reference proteome</keyword>
<reference evidence="1" key="1">
    <citation type="submission" date="2022-05" db="EMBL/GenBank/DDBJ databases">
        <title>Comparative Genomics of Spacecraft Associated Microbes.</title>
        <authorList>
            <person name="Tran M.T."/>
            <person name="Wright A."/>
            <person name="Seuylemezian A."/>
            <person name="Eisen J."/>
            <person name="Coil D."/>
        </authorList>
    </citation>
    <scope>NUCLEOTIDE SEQUENCE</scope>
    <source>
        <strain evidence="1">FAIRING 10M-2.2</strain>
    </source>
</reference>
<dbReference type="Proteomes" id="UP001202289">
    <property type="component" value="Unassembled WGS sequence"/>
</dbReference>
<protein>
    <submittedName>
        <fullName evidence="1">YlbG family protein</fullName>
    </submittedName>
</protein>
<comment type="caution">
    <text evidence="1">The sequence shown here is derived from an EMBL/GenBank/DDBJ whole genome shotgun (WGS) entry which is preliminary data.</text>
</comment>
<accession>A0ACC6A8J9</accession>
<organism evidence="1 2">
    <name type="scientific">Bacillus cytotoxicus</name>
    <dbReference type="NCBI Taxonomy" id="580165"/>
    <lineage>
        <taxon>Bacteria</taxon>
        <taxon>Bacillati</taxon>
        <taxon>Bacillota</taxon>
        <taxon>Bacilli</taxon>
        <taxon>Bacillales</taxon>
        <taxon>Bacillaceae</taxon>
        <taxon>Bacillus</taxon>
        <taxon>Bacillus cereus group</taxon>
    </lineage>
</organism>
<sequence>MFGQRQSMIVYLNSLKHAKILRKYGNIHYISKRFKYAVVYCDMEQLEHMMQKLNKLPFVKKIEPSYRPFLKTEFENSRPDRAKEYDYNKMD</sequence>